<name>A0ABD3URC5_SINWO</name>
<evidence type="ECO:0000313" key="3">
    <source>
        <dbReference type="Proteomes" id="UP001634394"/>
    </source>
</evidence>
<dbReference type="PANTHER" id="PTHR15453">
    <property type="entry name" value="TUMOR SUPPRESSOR CANDIDATE 2"/>
    <property type="match status" value="1"/>
</dbReference>
<dbReference type="EMBL" id="JBJQND010000015">
    <property type="protein sequence ID" value="KAL3852032.1"/>
    <property type="molecule type" value="Genomic_DNA"/>
</dbReference>
<dbReference type="Proteomes" id="UP001634394">
    <property type="component" value="Unassembled WGS sequence"/>
</dbReference>
<evidence type="ECO:0008006" key="4">
    <source>
        <dbReference type="Google" id="ProtNLM"/>
    </source>
</evidence>
<evidence type="ECO:0000313" key="2">
    <source>
        <dbReference type="EMBL" id="KAL3852054.1"/>
    </source>
</evidence>
<proteinExistence type="predicted"/>
<gene>
    <name evidence="1" type="ORF">ACJMK2_015721</name>
    <name evidence="2" type="ORF">ACJMK2_015743</name>
</gene>
<comment type="caution">
    <text evidence="2">The sequence shown here is derived from an EMBL/GenBank/DDBJ whole genome shotgun (WGS) entry which is preliminary data.</text>
</comment>
<sequence length="108" mass="12329">MGQSFSCAARKITRSVSSIFMGQVEECGNIDKMGQMEVTPFVFKRTGSMYFDEDGDLAHEFYEEVVDESGRTMRRKLKNLKPQGDVALTIPRLNVDFPVVMCEFPYSR</sequence>
<dbReference type="AlphaFoldDB" id="A0ABD3URC5"/>
<accession>A0ABD3URC5</accession>
<protein>
    <recommendedName>
        <fullName evidence="4">Tumor suppressor candidate 2</fullName>
    </recommendedName>
</protein>
<dbReference type="PANTHER" id="PTHR15453:SF8">
    <property type="entry name" value="TUMOR SUPPRESSOR CANDIDATE 2"/>
    <property type="match status" value="1"/>
</dbReference>
<dbReference type="InterPro" id="IPR029393">
    <property type="entry name" value="FUS1"/>
</dbReference>
<keyword evidence="3" id="KW-1185">Reference proteome</keyword>
<organism evidence="2 3">
    <name type="scientific">Sinanodonta woodiana</name>
    <name type="common">Chinese pond mussel</name>
    <name type="synonym">Anodonta woodiana</name>
    <dbReference type="NCBI Taxonomy" id="1069815"/>
    <lineage>
        <taxon>Eukaryota</taxon>
        <taxon>Metazoa</taxon>
        <taxon>Spiralia</taxon>
        <taxon>Lophotrochozoa</taxon>
        <taxon>Mollusca</taxon>
        <taxon>Bivalvia</taxon>
        <taxon>Autobranchia</taxon>
        <taxon>Heteroconchia</taxon>
        <taxon>Palaeoheterodonta</taxon>
        <taxon>Unionida</taxon>
        <taxon>Unionoidea</taxon>
        <taxon>Unionidae</taxon>
        <taxon>Unioninae</taxon>
        <taxon>Sinanodonta</taxon>
    </lineage>
</organism>
<dbReference type="EMBL" id="JBJQND010000015">
    <property type="protein sequence ID" value="KAL3852054.1"/>
    <property type="molecule type" value="Genomic_DNA"/>
</dbReference>
<reference evidence="2 3" key="1">
    <citation type="submission" date="2024-11" db="EMBL/GenBank/DDBJ databases">
        <title>Chromosome-level genome assembly of the freshwater bivalve Anodonta woodiana.</title>
        <authorList>
            <person name="Chen X."/>
        </authorList>
    </citation>
    <scope>NUCLEOTIDE SEQUENCE [LARGE SCALE GENOMIC DNA]</scope>
    <source>
        <strain evidence="2">MN2024</strain>
        <tissue evidence="2">Gills</tissue>
    </source>
</reference>
<evidence type="ECO:0000313" key="1">
    <source>
        <dbReference type="EMBL" id="KAL3852032.1"/>
    </source>
</evidence>
<dbReference type="Pfam" id="PF15000">
    <property type="entry name" value="TUSC2"/>
    <property type="match status" value="1"/>
</dbReference>